<evidence type="ECO:0000313" key="3">
    <source>
        <dbReference type="EMBL" id="ETO27357.1"/>
    </source>
</evidence>
<feature type="transmembrane region" description="Helical" evidence="1">
    <location>
        <begin position="45"/>
        <end position="62"/>
    </location>
</feature>
<dbReference type="EMBL" id="ASPP01007316">
    <property type="protein sequence ID" value="ETO27357.1"/>
    <property type="molecule type" value="Genomic_DNA"/>
</dbReference>
<evidence type="ECO:0000256" key="1">
    <source>
        <dbReference type="SAM" id="Phobius"/>
    </source>
</evidence>
<accession>X6NPP9</accession>
<proteinExistence type="predicted"/>
<gene>
    <name evidence="3" type="ORF">RFI_09775</name>
</gene>
<feature type="transmembrane region" description="Helical" evidence="1">
    <location>
        <begin position="262"/>
        <end position="284"/>
    </location>
</feature>
<feature type="transmembrane region" description="Helical" evidence="1">
    <location>
        <begin position="12"/>
        <end position="33"/>
    </location>
</feature>
<protein>
    <recommendedName>
        <fullName evidence="2">MHYT domain-containing protein</fullName>
    </recommendedName>
</protein>
<dbReference type="PANTHER" id="PTHR35152:SF1">
    <property type="entry name" value="DOMAIN SIGNALLING PROTEIN, PUTATIVE (AFU_ORTHOLOGUE AFUA_5G11310)-RELATED"/>
    <property type="match status" value="1"/>
</dbReference>
<feature type="transmembrane region" description="Helical" evidence="1">
    <location>
        <begin position="74"/>
        <end position="94"/>
    </location>
</feature>
<dbReference type="Pfam" id="PF03707">
    <property type="entry name" value="MHYT"/>
    <property type="match status" value="2"/>
</dbReference>
<dbReference type="Proteomes" id="UP000023152">
    <property type="component" value="Unassembled WGS sequence"/>
</dbReference>
<keyword evidence="1" id="KW-0812">Transmembrane</keyword>
<dbReference type="OrthoDB" id="163408at2759"/>
<name>X6NPP9_RETFI</name>
<dbReference type="AlphaFoldDB" id="X6NPP9"/>
<keyword evidence="4" id="KW-1185">Reference proteome</keyword>
<feature type="transmembrane region" description="Helical" evidence="1">
    <location>
        <begin position="291"/>
        <end position="310"/>
    </location>
</feature>
<evidence type="ECO:0000259" key="2">
    <source>
        <dbReference type="PROSITE" id="PS50924"/>
    </source>
</evidence>
<feature type="transmembrane region" description="Helical" evidence="1">
    <location>
        <begin position="100"/>
        <end position="122"/>
    </location>
</feature>
<dbReference type="PROSITE" id="PS50924">
    <property type="entry name" value="MHYT"/>
    <property type="match status" value="1"/>
</dbReference>
<evidence type="ECO:0000313" key="4">
    <source>
        <dbReference type="Proteomes" id="UP000023152"/>
    </source>
</evidence>
<feature type="transmembrane region" description="Helical" evidence="1">
    <location>
        <begin position="236"/>
        <end position="256"/>
    </location>
</feature>
<dbReference type="PANTHER" id="PTHR35152">
    <property type="entry name" value="DOMAIN SIGNALLING PROTEIN, PUTATIVE (AFU_ORTHOLOGUE AFUA_5G11310)-RELATED"/>
    <property type="match status" value="1"/>
</dbReference>
<reference evidence="3 4" key="1">
    <citation type="journal article" date="2013" name="Curr. Biol.">
        <title>The Genome of the Foraminiferan Reticulomyxa filosa.</title>
        <authorList>
            <person name="Glockner G."/>
            <person name="Hulsmann N."/>
            <person name="Schleicher M."/>
            <person name="Noegel A.A."/>
            <person name="Eichinger L."/>
            <person name="Gallinger C."/>
            <person name="Pawlowski J."/>
            <person name="Sierra R."/>
            <person name="Euteneuer U."/>
            <person name="Pillet L."/>
            <person name="Moustafa A."/>
            <person name="Platzer M."/>
            <person name="Groth M."/>
            <person name="Szafranski K."/>
            <person name="Schliwa M."/>
        </authorList>
    </citation>
    <scope>NUCLEOTIDE SEQUENCE [LARGE SCALE GENOMIC DNA]</scope>
</reference>
<comment type="caution">
    <text evidence="3">The sequence shown here is derived from an EMBL/GenBank/DDBJ whole genome shotgun (WGS) entry which is preliminary data.</text>
</comment>
<keyword evidence="1" id="KW-0472">Membrane</keyword>
<dbReference type="InterPro" id="IPR005330">
    <property type="entry name" value="MHYT_dom"/>
</dbReference>
<sequence length="367" mass="41781">MSGKEYVKHWDYSYVLLSYINAFQGAWVGLSLIQESRDASKNGESRGQYLSLVFFVQLVRFCKIVSLCIRPKSIGLTGIWSMHYVGMAALILPVKTVYNPFYVALSAVVCVAVVFYAIYIVSIADTRKYLTRWNSTERSYNSSTEQPKVDSDDEKNVVVADVPEEDEQKDQVLRVPPIQKSISLSEDRKSPSNGEKFQFKRGKTKHRIRQAMKINWLTWNFHMPDKTTMVQIVKSGIVMGIGVSLMHYCGMLAMYVDARQEWDYGIIILSVVIAIIDSMVGLFVLTAIEGLWPNVLSAMVIALAVCGMHYSGMYAVRYFPQANRIHPPSYAWGDNPILISVIANFTRNALSEGIRWRVREQKKNWLK</sequence>
<keyword evidence="1" id="KW-1133">Transmembrane helix</keyword>
<feature type="domain" description="MHYT" evidence="2">
    <location>
        <begin position="10"/>
        <end position="319"/>
    </location>
</feature>
<organism evidence="3 4">
    <name type="scientific">Reticulomyxa filosa</name>
    <dbReference type="NCBI Taxonomy" id="46433"/>
    <lineage>
        <taxon>Eukaryota</taxon>
        <taxon>Sar</taxon>
        <taxon>Rhizaria</taxon>
        <taxon>Retaria</taxon>
        <taxon>Foraminifera</taxon>
        <taxon>Monothalamids</taxon>
        <taxon>Reticulomyxidae</taxon>
        <taxon>Reticulomyxa</taxon>
    </lineage>
</organism>